<protein>
    <submittedName>
        <fullName evidence="7">Serine/threonine protein phosphatase</fullName>
    </submittedName>
</protein>
<dbReference type="InterPro" id="IPR050884">
    <property type="entry name" value="CNP_phosphodiesterase-III"/>
</dbReference>
<proteinExistence type="inferred from homology"/>
<dbReference type="InterPro" id="IPR040869">
    <property type="entry name" value="CNP_C"/>
</dbReference>
<evidence type="ECO:0000256" key="4">
    <source>
        <dbReference type="ARBA" id="ARBA00025742"/>
    </source>
</evidence>
<comment type="similarity">
    <text evidence="4">Belongs to the cyclic nucleotide phosphodiesterase class-III family.</text>
</comment>
<evidence type="ECO:0000259" key="5">
    <source>
        <dbReference type="Pfam" id="PF00149"/>
    </source>
</evidence>
<keyword evidence="3" id="KW-0408">Iron</keyword>
<evidence type="ECO:0000259" key="6">
    <source>
        <dbReference type="Pfam" id="PF17839"/>
    </source>
</evidence>
<evidence type="ECO:0000256" key="3">
    <source>
        <dbReference type="ARBA" id="ARBA00023004"/>
    </source>
</evidence>
<dbReference type="InterPro" id="IPR029052">
    <property type="entry name" value="Metallo-depent_PP-like"/>
</dbReference>
<gene>
    <name evidence="7" type="ORF">DQL93_06305</name>
</gene>
<feature type="domain" description="Calcineurin-like phosphoesterase" evidence="5">
    <location>
        <begin position="14"/>
        <end position="255"/>
    </location>
</feature>
<evidence type="ECO:0000256" key="2">
    <source>
        <dbReference type="ARBA" id="ARBA00022801"/>
    </source>
</evidence>
<dbReference type="Pfam" id="PF17839">
    <property type="entry name" value="CNP_C_terminal"/>
    <property type="match status" value="1"/>
</dbReference>
<dbReference type="InterPro" id="IPR004843">
    <property type="entry name" value="Calcineurin-like_PHP"/>
</dbReference>
<organism evidence="7">
    <name type="scientific">Lactobacillus delbrueckii subsp. lactis</name>
    <dbReference type="NCBI Taxonomy" id="29397"/>
    <lineage>
        <taxon>Bacteria</taxon>
        <taxon>Bacillati</taxon>
        <taxon>Bacillota</taxon>
        <taxon>Bacilli</taxon>
        <taxon>Lactobacillales</taxon>
        <taxon>Lactobacillaceae</taxon>
        <taxon>Lactobacillus</taxon>
    </lineage>
</organism>
<dbReference type="PANTHER" id="PTHR42988">
    <property type="entry name" value="PHOSPHOHYDROLASE"/>
    <property type="match status" value="1"/>
</dbReference>
<dbReference type="EMBL" id="CP031023">
    <property type="protein sequence ID" value="AZA16177.1"/>
    <property type="molecule type" value="Genomic_DNA"/>
</dbReference>
<dbReference type="PANTHER" id="PTHR42988:SF2">
    <property type="entry name" value="CYCLIC NUCLEOTIDE PHOSPHODIESTERASE CBUA0032-RELATED"/>
    <property type="match status" value="1"/>
</dbReference>
<name>A0A3G6JDR3_LACDL</name>
<feature type="domain" description="Cyclic nucleotide phosphodiesterase C-terminal" evidence="6">
    <location>
        <begin position="298"/>
        <end position="400"/>
    </location>
</feature>
<evidence type="ECO:0000256" key="1">
    <source>
        <dbReference type="ARBA" id="ARBA00022723"/>
    </source>
</evidence>
<dbReference type="Gene3D" id="3.60.21.10">
    <property type="match status" value="1"/>
</dbReference>
<keyword evidence="1" id="KW-0479">Metal-binding</keyword>
<dbReference type="GO" id="GO:0016787">
    <property type="term" value="F:hydrolase activity"/>
    <property type="evidence" value="ECO:0007669"/>
    <property type="project" value="UniProtKB-KW"/>
</dbReference>
<accession>A0A3G6JDR3</accession>
<evidence type="ECO:0000313" key="7">
    <source>
        <dbReference type="EMBL" id="AZA16177.1"/>
    </source>
</evidence>
<dbReference type="SUPFAM" id="SSF56300">
    <property type="entry name" value="Metallo-dependent phosphatases"/>
    <property type="match status" value="1"/>
</dbReference>
<reference evidence="7" key="1">
    <citation type="submission" date="2018-07" db="EMBL/GenBank/DDBJ databases">
        <authorList>
            <person name="Somerville V."/>
        </authorList>
    </citation>
    <scope>NUCLEOTIDE SEQUENCE</scope>
    <source>
        <strain evidence="7">NWC_2_2</strain>
    </source>
</reference>
<keyword evidence="2" id="KW-0378">Hydrolase</keyword>
<sequence length="410" mass="46238">MLMKTITDSERPDFWLISDPHLIADDLHDFGARFKKMRQTSAGKDIAYQDLALRAFVRKVVRAKPAALIITGDLTFNGARRSAERLGEIFAPLKEAGIALLVIPGNHDIYDGWARSFSGSEERRVAQISPADWKEIFSASYDLAASQEPGSLSYSVNLNSHWRLLLLDSNLYSSKFSCTHPMTSGAIDDGERRWLSQELVEAKRLGQDVLFFMHHNLYSHNSVVHDGFKLNNAGEIVQLLSQYPVRCAFSGHIHAQHIMSGWVPVPEVVSSCFAESDQGYGIVELTANSLSYRRHAFDIDNFLTAEEKKLPPFADFHAYLKEVFDRSNNLLLRQHLLKGAAKDLPEAAEMLKKMHWDFFTGQSYKSEAEIAAIYESSAYRTLLAAMPSMKSYISSLYESTQSSQKLDLTW</sequence>
<dbReference type="AlphaFoldDB" id="A0A3G6JDR3"/>
<dbReference type="Pfam" id="PF00149">
    <property type="entry name" value="Metallophos"/>
    <property type="match status" value="1"/>
</dbReference>
<dbReference type="GO" id="GO:0046872">
    <property type="term" value="F:metal ion binding"/>
    <property type="evidence" value="ECO:0007669"/>
    <property type="project" value="UniProtKB-KW"/>
</dbReference>